<dbReference type="Pfam" id="PF00392">
    <property type="entry name" value="GntR"/>
    <property type="match status" value="1"/>
</dbReference>
<sequence>MWGIELQRDSEVPLKRQLYMALSERILNGTIQAGEALPSTRGLAQELKISRNTVVEAYDMLAVEGFILNRPGSVTRVAEGLILEKQTPPAESPRDGRPAPVPLLADFRTGHPDLRLFPRYLWQQLLKRTLQEMPDAHLGYTGPQGLPRLREEIAAHLLRSKGLSANPEDIFITAGATHALNLVADLLYEEGKPICTEDPCNRGMLQTLLNKGYPVNPIPVDKLGVQTEYLQDRPSCAVYVTPSHQFPLGGVLPASRRTALIRYAREQSSYIVEDDYDSEFRYYGDPVAPLYAMDPERVIHIGTFSKVLIPALRIGYVILPGKLHQRWRGLRTHSDVQNPPFEQAVLAEFLHSRKFDRHIRTVKKHYGERRQALLTALKAHFGDTWRVWGDASGLHLAVQFPGMKFDEAFVKHCISHGIRVTPVEYHCIHKGNHVDKLLFGYGHLEPEDIVKGVAMFHEVVMRFQGE</sequence>
<dbReference type="GO" id="GO:0003700">
    <property type="term" value="F:DNA-binding transcription factor activity"/>
    <property type="evidence" value="ECO:0007669"/>
    <property type="project" value="InterPro"/>
</dbReference>
<dbReference type="Gene3D" id="1.10.10.10">
    <property type="entry name" value="Winged helix-like DNA-binding domain superfamily/Winged helix DNA-binding domain"/>
    <property type="match status" value="1"/>
</dbReference>
<dbReference type="InterPro" id="IPR015424">
    <property type="entry name" value="PyrdxlP-dep_Trfase"/>
</dbReference>
<comment type="caution">
    <text evidence="9">The sequence shown here is derived from an EMBL/GenBank/DDBJ whole genome shotgun (WGS) entry which is preliminary data.</text>
</comment>
<keyword evidence="5" id="KW-0805">Transcription regulation</keyword>
<dbReference type="CDD" id="cd00609">
    <property type="entry name" value="AAT_like"/>
    <property type="match status" value="1"/>
</dbReference>
<keyword evidence="10" id="KW-1185">Reference proteome</keyword>
<evidence type="ECO:0000256" key="6">
    <source>
        <dbReference type="ARBA" id="ARBA00023125"/>
    </source>
</evidence>
<comment type="similarity">
    <text evidence="2">In the C-terminal section; belongs to the class-I pyridoxal-phosphate-dependent aminotransferase family.</text>
</comment>
<feature type="domain" description="HTH gntR-type" evidence="8">
    <location>
        <begin position="12"/>
        <end position="80"/>
    </location>
</feature>
<name>A0A3P3U082_9BACL</name>
<dbReference type="GO" id="GO:0003677">
    <property type="term" value="F:DNA binding"/>
    <property type="evidence" value="ECO:0007669"/>
    <property type="project" value="UniProtKB-KW"/>
</dbReference>
<evidence type="ECO:0000313" key="9">
    <source>
        <dbReference type="EMBL" id="RRJ63484.1"/>
    </source>
</evidence>
<dbReference type="InterPro" id="IPR015421">
    <property type="entry name" value="PyrdxlP-dep_Trfase_major"/>
</dbReference>
<evidence type="ECO:0000256" key="5">
    <source>
        <dbReference type="ARBA" id="ARBA00023015"/>
    </source>
</evidence>
<evidence type="ECO:0000259" key="8">
    <source>
        <dbReference type="PROSITE" id="PS50949"/>
    </source>
</evidence>
<dbReference type="InterPro" id="IPR051446">
    <property type="entry name" value="HTH_trans_reg/aminotransferase"/>
</dbReference>
<evidence type="ECO:0000256" key="4">
    <source>
        <dbReference type="ARBA" id="ARBA00022898"/>
    </source>
</evidence>
<dbReference type="GO" id="GO:0030170">
    <property type="term" value="F:pyridoxal phosphate binding"/>
    <property type="evidence" value="ECO:0007669"/>
    <property type="project" value="InterPro"/>
</dbReference>
<keyword evidence="3 9" id="KW-0032">Aminotransferase</keyword>
<evidence type="ECO:0000313" key="10">
    <source>
        <dbReference type="Proteomes" id="UP000267017"/>
    </source>
</evidence>
<keyword evidence="6" id="KW-0238">DNA-binding</keyword>
<organism evidence="9 10">
    <name type="scientific">Paenibacillus oralis</name>
    <dbReference type="NCBI Taxonomy" id="2490856"/>
    <lineage>
        <taxon>Bacteria</taxon>
        <taxon>Bacillati</taxon>
        <taxon>Bacillota</taxon>
        <taxon>Bacilli</taxon>
        <taxon>Bacillales</taxon>
        <taxon>Paenibacillaceae</taxon>
        <taxon>Paenibacillus</taxon>
    </lineage>
</organism>
<keyword evidence="9" id="KW-0808">Transferase</keyword>
<evidence type="ECO:0000256" key="1">
    <source>
        <dbReference type="ARBA" id="ARBA00001933"/>
    </source>
</evidence>
<dbReference type="InterPro" id="IPR036388">
    <property type="entry name" value="WH-like_DNA-bd_sf"/>
</dbReference>
<dbReference type="CDD" id="cd07377">
    <property type="entry name" value="WHTH_GntR"/>
    <property type="match status" value="1"/>
</dbReference>
<dbReference type="OrthoDB" id="9808770at2"/>
<accession>A0A3P3U082</accession>
<dbReference type="GO" id="GO:0008483">
    <property type="term" value="F:transaminase activity"/>
    <property type="evidence" value="ECO:0007669"/>
    <property type="project" value="UniProtKB-KW"/>
</dbReference>
<keyword evidence="4" id="KW-0663">Pyridoxal phosphate</keyword>
<dbReference type="Proteomes" id="UP000267017">
    <property type="component" value="Unassembled WGS sequence"/>
</dbReference>
<keyword evidence="7" id="KW-0804">Transcription</keyword>
<dbReference type="Pfam" id="PF00155">
    <property type="entry name" value="Aminotran_1_2"/>
    <property type="match status" value="1"/>
</dbReference>
<dbReference type="PROSITE" id="PS50949">
    <property type="entry name" value="HTH_GNTR"/>
    <property type="match status" value="1"/>
</dbReference>
<dbReference type="EMBL" id="RRCN01000001">
    <property type="protein sequence ID" value="RRJ63484.1"/>
    <property type="molecule type" value="Genomic_DNA"/>
</dbReference>
<dbReference type="InterPro" id="IPR000524">
    <property type="entry name" value="Tscrpt_reg_HTH_GntR"/>
</dbReference>
<dbReference type="AlphaFoldDB" id="A0A3P3U082"/>
<dbReference type="Gene3D" id="3.40.640.10">
    <property type="entry name" value="Type I PLP-dependent aspartate aminotransferase-like (Major domain)"/>
    <property type="match status" value="1"/>
</dbReference>
<dbReference type="SMART" id="SM00345">
    <property type="entry name" value="HTH_GNTR"/>
    <property type="match status" value="1"/>
</dbReference>
<comment type="cofactor">
    <cofactor evidence="1">
        <name>pyridoxal 5'-phosphate</name>
        <dbReference type="ChEBI" id="CHEBI:597326"/>
    </cofactor>
</comment>
<dbReference type="SUPFAM" id="SSF53383">
    <property type="entry name" value="PLP-dependent transferases"/>
    <property type="match status" value="1"/>
</dbReference>
<dbReference type="PANTHER" id="PTHR46577:SF1">
    <property type="entry name" value="HTH-TYPE TRANSCRIPTIONAL REGULATORY PROTEIN GABR"/>
    <property type="match status" value="1"/>
</dbReference>
<proteinExistence type="inferred from homology"/>
<evidence type="ECO:0000256" key="3">
    <source>
        <dbReference type="ARBA" id="ARBA00022576"/>
    </source>
</evidence>
<evidence type="ECO:0000256" key="7">
    <source>
        <dbReference type="ARBA" id="ARBA00023163"/>
    </source>
</evidence>
<dbReference type="PRINTS" id="PR00035">
    <property type="entry name" value="HTHGNTR"/>
</dbReference>
<dbReference type="SUPFAM" id="SSF46785">
    <property type="entry name" value="Winged helix' DNA-binding domain"/>
    <property type="match status" value="1"/>
</dbReference>
<dbReference type="PANTHER" id="PTHR46577">
    <property type="entry name" value="HTH-TYPE TRANSCRIPTIONAL REGULATORY PROTEIN GABR"/>
    <property type="match status" value="1"/>
</dbReference>
<dbReference type="InterPro" id="IPR004839">
    <property type="entry name" value="Aminotransferase_I/II_large"/>
</dbReference>
<evidence type="ECO:0000256" key="2">
    <source>
        <dbReference type="ARBA" id="ARBA00005384"/>
    </source>
</evidence>
<gene>
    <name evidence="9" type="ORF">EHV15_11515</name>
</gene>
<protein>
    <submittedName>
        <fullName evidence="9">PLP-dependent aminotransferase family protein</fullName>
    </submittedName>
</protein>
<dbReference type="RefSeq" id="WP_128631320.1">
    <property type="nucleotide sequence ID" value="NZ_RRCN01000001.1"/>
</dbReference>
<dbReference type="InterPro" id="IPR036390">
    <property type="entry name" value="WH_DNA-bd_sf"/>
</dbReference>
<reference evidence="9 10" key="1">
    <citation type="submission" date="2018-11" db="EMBL/GenBank/DDBJ databases">
        <title>Genome sequencing of Paenibacillus sp. KCOM 3021 (= ChDC PVNT-B20).</title>
        <authorList>
            <person name="Kook J.-K."/>
            <person name="Park S.-N."/>
            <person name="Lim Y.K."/>
        </authorList>
    </citation>
    <scope>NUCLEOTIDE SEQUENCE [LARGE SCALE GENOMIC DNA]</scope>
    <source>
        <strain evidence="9 10">KCOM 3021</strain>
    </source>
</reference>